<comment type="catalytic activity">
    <reaction evidence="1 7">
        <text>Hydrolysis of terminal non-reducing beta-D-galactose residues in beta-D-galactosides.</text>
        <dbReference type="EC" id="3.2.1.23"/>
    </reaction>
</comment>
<accession>A0ABY9TJZ4</accession>
<dbReference type="Gene3D" id="2.60.120.260">
    <property type="entry name" value="Galactose-binding domain-like"/>
    <property type="match status" value="1"/>
</dbReference>
<dbReference type="InterPro" id="IPR006104">
    <property type="entry name" value="Glyco_hydro_2_N"/>
</dbReference>
<evidence type="ECO:0000256" key="7">
    <source>
        <dbReference type="RuleBase" id="RU361154"/>
    </source>
</evidence>
<name>A0ABY9TJZ4_9GAMM</name>
<dbReference type="Pfam" id="PF02929">
    <property type="entry name" value="Bgal_small_N"/>
    <property type="match status" value="1"/>
</dbReference>
<evidence type="ECO:0000259" key="8">
    <source>
        <dbReference type="SMART" id="SM01038"/>
    </source>
</evidence>
<dbReference type="InterPro" id="IPR011013">
    <property type="entry name" value="Gal_mutarotase_sf_dom"/>
</dbReference>
<dbReference type="PANTHER" id="PTHR46323:SF2">
    <property type="entry name" value="BETA-GALACTOSIDASE"/>
    <property type="match status" value="1"/>
</dbReference>
<dbReference type="InterPro" id="IPR036156">
    <property type="entry name" value="Beta-gal/glucu_dom_sf"/>
</dbReference>
<dbReference type="InterPro" id="IPR004199">
    <property type="entry name" value="B-gal_small/dom_5"/>
</dbReference>
<evidence type="ECO:0000313" key="9">
    <source>
        <dbReference type="EMBL" id="WNC69151.1"/>
    </source>
</evidence>
<dbReference type="InterPro" id="IPR013783">
    <property type="entry name" value="Ig-like_fold"/>
</dbReference>
<protein>
    <recommendedName>
        <fullName evidence="3 7">Beta-galactosidase</fullName>
        <ecNumber evidence="3 7">3.2.1.23</ecNumber>
    </recommendedName>
    <alternativeName>
        <fullName evidence="6 7">Lactase</fullName>
    </alternativeName>
</protein>
<dbReference type="InterPro" id="IPR014718">
    <property type="entry name" value="GH-type_carb-bd"/>
</dbReference>
<dbReference type="SUPFAM" id="SSF49785">
    <property type="entry name" value="Galactose-binding domain-like"/>
    <property type="match status" value="1"/>
</dbReference>
<sequence>MNNNKIALAVLTGLFAISGCDSKESVKADTQVTDNAAVYWQDLSVFKVNTEEPRATFIAYDEQSKVAADDYTNSPYYKLLNGDWKFNWSANPSAVPEGFFKPEFDVSQWDELAVPSNWQMHGYDYPIYTNQKYPFPLNPPFMPEDDNPTGAYRTNFTVPTDWDGQQVFLHFGGVNSGFYLWINGVDVGYSEGSKTAAEFNVTKYLKSGDNVLAAKVIRHTDGAYLEDQDFWRVSGIERDVYLHTAPNTHVRDFFAKTTLENNYQDGVLNLAIDVTNKDKSAQSVKVNVDLTDANGKVVATQTSSIEVATGSEQTINQVINVENVAAWSAETANLYQLNITTEYSDGTPTQYLGEQIGFKTVELKDGQFLVNGKAILLKGVNRHEHDERTGHVVSRESMLADVKLLKENNFNAVRTSHYPNDPYFYHLADKYGLYVVDEANIESHGFYYAPKDTPANKPEFEGMHLDRIERMVERDKNHPSITFWSMGNEAGDGINYVKAYDWIKQRDDSRLTIYERANHVDAKKKYAPHQDAETWMYAQVDKLKKRYIGKYPERPFFWVEYSHAMGNSSGNFKEYWDLVRSERQIQGGFIWDWMDQGLVKKDENGNEFWAYGGDFEPEGVYNDGNFVLNGLINPDRTPHPGLFEVKKIYQELHFSKTADNQFELYNEQFFADSSAYDIAWRLIEDGVVVKTGQVDAVAKPQSSTTFSLAEQLPSLKAGKEYFINFYATAKGEHPLIDKGHLLASDQIELQQAAPATFASQDGSVSVSNNDNSTVVSTGDTSLSFDADGYLNSYKLNGTELLIEPLKFNLWRAPVDNDFGGGAKAYVNRAKTWKDATQNQQGKGIEIIAKTDDAVTLQQTVELADAQSTATYNYTVNGMGEVKVDVNFDFAGDASEKVIIKNTKGKVNKFSAIPRIGTNFQMPVEFDQVTYYGRGPHENYWDRKTSAFVGIYQGIVADMAFDYIRPQENGNRSDLRWATLTNKDGLGLKISGLPNFDFSAHHQPLSDFDPGFTKAQRHHTDIVKQDLVNVNVDFKQTGIGGDNSWGATAWKKYQLKPKDYSYSFTLSPITSAPKYETEQTIKIGTHNEL</sequence>
<dbReference type="SUPFAM" id="SSF74650">
    <property type="entry name" value="Galactose mutarotase-like"/>
    <property type="match status" value="1"/>
</dbReference>
<evidence type="ECO:0000313" key="10">
    <source>
        <dbReference type="Proteomes" id="UP001248581"/>
    </source>
</evidence>
<dbReference type="InterPro" id="IPR006102">
    <property type="entry name" value="Ig-like_GH2"/>
</dbReference>
<proteinExistence type="inferred from homology"/>
<dbReference type="InterPro" id="IPR017853">
    <property type="entry name" value="GH"/>
</dbReference>
<evidence type="ECO:0000256" key="6">
    <source>
        <dbReference type="ARBA" id="ARBA00032230"/>
    </source>
</evidence>
<dbReference type="PROSITE" id="PS51257">
    <property type="entry name" value="PROKAR_LIPOPROTEIN"/>
    <property type="match status" value="1"/>
</dbReference>
<evidence type="ECO:0000256" key="4">
    <source>
        <dbReference type="ARBA" id="ARBA00022801"/>
    </source>
</evidence>
<dbReference type="InterPro" id="IPR008979">
    <property type="entry name" value="Galactose-bd-like_sf"/>
</dbReference>
<dbReference type="EMBL" id="CP134146">
    <property type="protein sequence ID" value="WNC69151.1"/>
    <property type="molecule type" value="Genomic_DNA"/>
</dbReference>
<organism evidence="9 10">
    <name type="scientific">Thalassotalea nanhaiensis</name>
    <dbReference type="NCBI Taxonomy" id="3065648"/>
    <lineage>
        <taxon>Bacteria</taxon>
        <taxon>Pseudomonadati</taxon>
        <taxon>Pseudomonadota</taxon>
        <taxon>Gammaproteobacteria</taxon>
        <taxon>Alteromonadales</taxon>
        <taxon>Colwelliaceae</taxon>
        <taxon>Thalassotalea</taxon>
    </lineage>
</organism>
<dbReference type="SMART" id="SM01038">
    <property type="entry name" value="Bgal_small_N"/>
    <property type="match status" value="1"/>
</dbReference>
<comment type="similarity">
    <text evidence="2 7">Belongs to the glycosyl hydrolase 2 family.</text>
</comment>
<dbReference type="SUPFAM" id="SSF49303">
    <property type="entry name" value="beta-Galactosidase/glucuronidase domain"/>
    <property type="match status" value="2"/>
</dbReference>
<feature type="domain" description="Beta galactosidase small chain/" evidence="8">
    <location>
        <begin position="774"/>
        <end position="1066"/>
    </location>
</feature>
<dbReference type="GO" id="GO:0016787">
    <property type="term" value="F:hydrolase activity"/>
    <property type="evidence" value="ECO:0007669"/>
    <property type="project" value="UniProtKB-KW"/>
</dbReference>
<dbReference type="Proteomes" id="UP001248581">
    <property type="component" value="Chromosome"/>
</dbReference>
<dbReference type="Gene3D" id="3.20.20.80">
    <property type="entry name" value="Glycosidases"/>
    <property type="match status" value="1"/>
</dbReference>
<evidence type="ECO:0000256" key="5">
    <source>
        <dbReference type="ARBA" id="ARBA00023295"/>
    </source>
</evidence>
<dbReference type="PANTHER" id="PTHR46323">
    <property type="entry name" value="BETA-GALACTOSIDASE"/>
    <property type="match status" value="1"/>
</dbReference>
<dbReference type="InterPro" id="IPR006103">
    <property type="entry name" value="Glyco_hydro_2_cat"/>
</dbReference>
<keyword evidence="5 7" id="KW-0326">Glycosidase</keyword>
<dbReference type="Pfam" id="PF02837">
    <property type="entry name" value="Glyco_hydro_2_N"/>
    <property type="match status" value="1"/>
</dbReference>
<keyword evidence="4 7" id="KW-0378">Hydrolase</keyword>
<reference evidence="10" key="1">
    <citation type="submission" date="2023-09" db="EMBL/GenBank/DDBJ databases">
        <authorList>
            <person name="Li S."/>
            <person name="Li X."/>
            <person name="Zhang C."/>
            <person name="Zhao Z."/>
        </authorList>
    </citation>
    <scope>NUCLEOTIDE SEQUENCE [LARGE SCALE GENOMIC DNA]</scope>
    <source>
        <strain evidence="10">SQ345</strain>
    </source>
</reference>
<dbReference type="InterPro" id="IPR006101">
    <property type="entry name" value="Glyco_hydro_2"/>
</dbReference>
<keyword evidence="10" id="KW-1185">Reference proteome</keyword>
<dbReference type="Pfam" id="PF02836">
    <property type="entry name" value="Glyco_hydro_2_C"/>
    <property type="match status" value="1"/>
</dbReference>
<gene>
    <name evidence="9" type="ORF">RI845_03095</name>
</gene>
<evidence type="ECO:0000256" key="2">
    <source>
        <dbReference type="ARBA" id="ARBA00007401"/>
    </source>
</evidence>
<dbReference type="PRINTS" id="PR00132">
    <property type="entry name" value="GLHYDRLASE2"/>
</dbReference>
<dbReference type="Gene3D" id="2.60.40.10">
    <property type="entry name" value="Immunoglobulins"/>
    <property type="match status" value="2"/>
</dbReference>
<dbReference type="Gene3D" id="2.70.98.10">
    <property type="match status" value="1"/>
</dbReference>
<dbReference type="InterPro" id="IPR023230">
    <property type="entry name" value="Glyco_hydro_2_CS"/>
</dbReference>
<dbReference type="Pfam" id="PF00703">
    <property type="entry name" value="Glyco_hydro_2"/>
    <property type="match status" value="1"/>
</dbReference>
<dbReference type="Pfam" id="PF16353">
    <property type="entry name" value="LacZ_4"/>
    <property type="match status" value="1"/>
</dbReference>
<dbReference type="SUPFAM" id="SSF51445">
    <property type="entry name" value="(Trans)glycosidases"/>
    <property type="match status" value="1"/>
</dbReference>
<dbReference type="RefSeq" id="WP_348388295.1">
    <property type="nucleotide sequence ID" value="NZ_CP134146.1"/>
</dbReference>
<evidence type="ECO:0000256" key="3">
    <source>
        <dbReference type="ARBA" id="ARBA00012756"/>
    </source>
</evidence>
<dbReference type="PROSITE" id="PS00719">
    <property type="entry name" value="GLYCOSYL_HYDROL_F2_1"/>
    <property type="match status" value="1"/>
</dbReference>
<dbReference type="InterPro" id="IPR050347">
    <property type="entry name" value="Bact_Beta-galactosidase"/>
</dbReference>
<dbReference type="InterPro" id="IPR032312">
    <property type="entry name" value="LacZ_4"/>
</dbReference>
<evidence type="ECO:0000256" key="1">
    <source>
        <dbReference type="ARBA" id="ARBA00001412"/>
    </source>
</evidence>
<dbReference type="EC" id="3.2.1.23" evidence="3 7"/>